<proteinExistence type="predicted"/>
<evidence type="ECO:0000313" key="2">
    <source>
        <dbReference type="EMBL" id="KAA0696112.1"/>
    </source>
</evidence>
<gene>
    <name evidence="2" type="ORF">DT594_01765</name>
</gene>
<sequence>MTDDAYSDHVLNKAVTRICIALELEQWENEILVAKGASQSGVLGGDQMQFPRTAAMITLVQIYQLLLAITGADAAARCWLRTMNDVLGGAPLDLMKTHEGLEIVLHYLESISLR</sequence>
<evidence type="ECO:0000313" key="3">
    <source>
        <dbReference type="Proteomes" id="UP000463138"/>
    </source>
</evidence>
<feature type="domain" description="Antitoxin Xre/MbcA/ParS-like toxin-binding" evidence="1">
    <location>
        <begin position="68"/>
        <end position="111"/>
    </location>
</feature>
<keyword evidence="3" id="KW-1185">Reference proteome</keyword>
<evidence type="ECO:0000259" key="1">
    <source>
        <dbReference type="Pfam" id="PF09722"/>
    </source>
</evidence>
<organism evidence="2 3">
    <name type="scientific">Halopseudomonas laoshanensis</name>
    <dbReference type="NCBI Taxonomy" id="2268758"/>
    <lineage>
        <taxon>Bacteria</taxon>
        <taxon>Pseudomonadati</taxon>
        <taxon>Pseudomonadota</taxon>
        <taxon>Gammaproteobacteria</taxon>
        <taxon>Pseudomonadales</taxon>
        <taxon>Pseudomonadaceae</taxon>
        <taxon>Halopseudomonas</taxon>
    </lineage>
</organism>
<name>A0A7V7GVK9_9GAMM</name>
<dbReference type="AlphaFoldDB" id="A0A7V7GVK9"/>
<dbReference type="Pfam" id="PF09722">
    <property type="entry name" value="Xre_MbcA_ParS_C"/>
    <property type="match status" value="1"/>
</dbReference>
<comment type="caution">
    <text evidence="2">The sequence shown here is derived from an EMBL/GenBank/DDBJ whole genome shotgun (WGS) entry which is preliminary data.</text>
</comment>
<dbReference type="EMBL" id="QOVF01000001">
    <property type="protein sequence ID" value="KAA0696112.1"/>
    <property type="molecule type" value="Genomic_DNA"/>
</dbReference>
<dbReference type="InterPro" id="IPR024467">
    <property type="entry name" value="Xre/MbcA/ParS-like_toxin-bd"/>
</dbReference>
<protein>
    <submittedName>
        <fullName evidence="2">DUF2384 domain-containing protein</fullName>
    </submittedName>
</protein>
<reference evidence="2 3" key="1">
    <citation type="submission" date="2018-07" db="EMBL/GenBank/DDBJ databases">
        <title>Pseudomonas laoshanensis sp. nov., isolated from soil.</title>
        <authorList>
            <person name="Sun J."/>
            <person name="Yu L."/>
            <person name="Wang M."/>
            <person name="Zhang C."/>
        </authorList>
    </citation>
    <scope>NUCLEOTIDE SEQUENCE [LARGE SCALE GENOMIC DNA]</scope>
    <source>
        <strain evidence="2 3">Y22</strain>
    </source>
</reference>
<dbReference type="OrthoDB" id="565125at2"/>
<dbReference type="Proteomes" id="UP000463138">
    <property type="component" value="Unassembled WGS sequence"/>
</dbReference>
<dbReference type="RefSeq" id="WP_149331101.1">
    <property type="nucleotide sequence ID" value="NZ_QOVF01000001.1"/>
</dbReference>
<accession>A0A7V7GVK9</accession>